<dbReference type="RefSeq" id="WP_053379077.1">
    <property type="nucleotide sequence ID" value="NZ_CP011801.1"/>
</dbReference>
<keyword evidence="3" id="KW-1185">Reference proteome</keyword>
<dbReference type="PATRIC" id="fig|42253.5.peg.1365"/>
<sequence length="339" mass="38903">MKKRLIVLFDGTWNTRDDRTNVARMADAVAKEGFDGVPQEKWYDRGPGTNWYDRLRGGAFGYGLSENIREAYAWLAGEWAKADDNELYVFGFSRGAYTARSLVGLIRKSGLLKKPAKELVEQAYALYRNKDLRPDSQEAAAFRATYSREIRVKFVGVWDTVGSLGVPFTGALVPWGRDHYQWHDTELSKIVDYAYHALAVDERRKDYEATVWTKRKPENQDVEQRWFIGAHANVGGGYKYDRLHNIPLRWMQDKAVACGLGLKELRTVEASDYRAKVADSFGDFMFGLYKAMKFGKPFERPFGTGVNETVDDSVWQRWNTMKDYRPPSLLEEAKKRGLA</sequence>
<reference evidence="2 3" key="1">
    <citation type="journal article" date="2015" name="Proc. Natl. Acad. Sci. U.S.A.">
        <title>Expanded metabolic versatility of ubiquitous nitrite-oxidizing bacteria from the genus Nitrospira.</title>
        <authorList>
            <person name="Koch H."/>
            <person name="Lucker S."/>
            <person name="Albertsen M."/>
            <person name="Kitzinger K."/>
            <person name="Herbold C."/>
            <person name="Spieck E."/>
            <person name="Nielsen P.H."/>
            <person name="Wagner M."/>
            <person name="Daims H."/>
        </authorList>
    </citation>
    <scope>NUCLEOTIDE SEQUENCE [LARGE SCALE GENOMIC DNA]</scope>
    <source>
        <strain evidence="2 3">NSP M-1</strain>
    </source>
</reference>
<dbReference type="PANTHER" id="PTHR33840">
    <property type="match status" value="1"/>
</dbReference>
<accession>A0A0K2GA44</accession>
<dbReference type="InterPro" id="IPR018712">
    <property type="entry name" value="Tle1-like_cat"/>
</dbReference>
<dbReference type="Gene3D" id="3.40.50.1820">
    <property type="entry name" value="alpha/beta hydrolase"/>
    <property type="match status" value="1"/>
</dbReference>
<dbReference type="STRING" id="42253.NITMOv2_1396"/>
<dbReference type="SUPFAM" id="SSF53474">
    <property type="entry name" value="alpha/beta-Hydrolases"/>
    <property type="match status" value="1"/>
</dbReference>
<evidence type="ECO:0000313" key="3">
    <source>
        <dbReference type="Proteomes" id="UP000069205"/>
    </source>
</evidence>
<dbReference type="OrthoDB" id="4378831at2"/>
<dbReference type="KEGG" id="nmv:NITMOv2_1396"/>
<gene>
    <name evidence="2" type="ORF">NITMOv2_1396</name>
</gene>
<dbReference type="Proteomes" id="UP000069205">
    <property type="component" value="Chromosome"/>
</dbReference>
<dbReference type="InterPro" id="IPR029058">
    <property type="entry name" value="AB_hydrolase_fold"/>
</dbReference>
<organism evidence="2 3">
    <name type="scientific">Nitrospira moscoviensis</name>
    <dbReference type="NCBI Taxonomy" id="42253"/>
    <lineage>
        <taxon>Bacteria</taxon>
        <taxon>Pseudomonadati</taxon>
        <taxon>Nitrospirota</taxon>
        <taxon>Nitrospiria</taxon>
        <taxon>Nitrospirales</taxon>
        <taxon>Nitrospiraceae</taxon>
        <taxon>Nitrospira</taxon>
    </lineage>
</organism>
<name>A0A0K2GA44_NITMO</name>
<dbReference type="Pfam" id="PF09994">
    <property type="entry name" value="T6SS_Tle1-like_cat"/>
    <property type="match status" value="1"/>
</dbReference>
<dbReference type="PANTHER" id="PTHR33840:SF1">
    <property type="entry name" value="TLE1 PHOSPHOLIPASE DOMAIN-CONTAINING PROTEIN"/>
    <property type="match status" value="1"/>
</dbReference>
<dbReference type="AlphaFoldDB" id="A0A0K2GA44"/>
<protein>
    <recommendedName>
        <fullName evidence="1">T6SS Phospholipase effector Tle1-like catalytic domain-containing protein</fullName>
    </recommendedName>
</protein>
<evidence type="ECO:0000313" key="2">
    <source>
        <dbReference type="EMBL" id="ALA57823.1"/>
    </source>
</evidence>
<proteinExistence type="predicted"/>
<dbReference type="EMBL" id="CP011801">
    <property type="protein sequence ID" value="ALA57823.1"/>
    <property type="molecule type" value="Genomic_DNA"/>
</dbReference>
<feature type="domain" description="T6SS Phospholipase effector Tle1-like catalytic" evidence="1">
    <location>
        <begin position="3"/>
        <end position="253"/>
    </location>
</feature>
<evidence type="ECO:0000259" key="1">
    <source>
        <dbReference type="Pfam" id="PF09994"/>
    </source>
</evidence>